<dbReference type="PROSITE" id="PS50949">
    <property type="entry name" value="HTH_GNTR"/>
    <property type="match status" value="1"/>
</dbReference>
<name>A0ABS5F4B4_9PROT</name>
<reference evidence="7" key="1">
    <citation type="journal article" date="2021" name="Syst. Appl. Microbiol.">
        <title>Roseomonas hellenica sp. nov., isolated from roots of wild-growing Alkanna tinctoria.</title>
        <authorList>
            <person name="Rat A."/>
            <person name="Naranjo H.D."/>
            <person name="Lebbe L."/>
            <person name="Cnockaert M."/>
            <person name="Krigas N."/>
            <person name="Grigoriadou K."/>
            <person name="Maloupa E."/>
            <person name="Willems A."/>
        </authorList>
    </citation>
    <scope>NUCLEOTIDE SEQUENCE [LARGE SCALE GENOMIC DNA]</scope>
    <source>
        <strain evidence="7">LMG 31523</strain>
    </source>
</reference>
<organism evidence="6 7">
    <name type="scientific">Plastoroseomonas hellenica</name>
    <dbReference type="NCBI Taxonomy" id="2687306"/>
    <lineage>
        <taxon>Bacteria</taxon>
        <taxon>Pseudomonadati</taxon>
        <taxon>Pseudomonadota</taxon>
        <taxon>Alphaproteobacteria</taxon>
        <taxon>Acetobacterales</taxon>
        <taxon>Acetobacteraceae</taxon>
        <taxon>Plastoroseomonas</taxon>
    </lineage>
</organism>
<dbReference type="PANTHER" id="PTHR44846">
    <property type="entry name" value="MANNOSYL-D-GLYCERATE TRANSPORT/METABOLISM SYSTEM REPRESSOR MNGR-RELATED"/>
    <property type="match status" value="1"/>
</dbReference>
<dbReference type="SUPFAM" id="SSF46785">
    <property type="entry name" value="Winged helix' DNA-binding domain"/>
    <property type="match status" value="1"/>
</dbReference>
<evidence type="ECO:0000256" key="3">
    <source>
        <dbReference type="ARBA" id="ARBA00023163"/>
    </source>
</evidence>
<dbReference type="Pfam" id="PF07702">
    <property type="entry name" value="UTRA"/>
    <property type="match status" value="1"/>
</dbReference>
<dbReference type="Pfam" id="PF00392">
    <property type="entry name" value="GntR"/>
    <property type="match status" value="1"/>
</dbReference>
<sequence>MLNAARASVSGCSQAATWDPGPLAITARYICSPAAIGPSPSPVPTVIRLSHNLYIQARLRESVPSIEESPVSRPLSATRLSAAVAPAAKDAANGAAPRAYQRIKDHVLERIQAGEWREGQMIPSEEELTRLFSVSRMTANRALRELTVEMVLHRVQGLGTFVAQRKYHSTIVQIRSIAEEIAERGHAHSAKVVTMESIRADAAMAAEFGLARRARLFHSVILHRENGIPVQVEDRRVNPALFPDYMAQDFSRATPNEYLTATAPIQKVEFRIEALMPEEAMRAALAMEPGIPCLVLHRRTWSFGQVATVADLWHPGSRYSFTGSF</sequence>
<protein>
    <recommendedName>
        <fullName evidence="4">Histidine utilization repressor</fullName>
    </recommendedName>
</protein>
<dbReference type="SUPFAM" id="SSF64288">
    <property type="entry name" value="Chorismate lyase-like"/>
    <property type="match status" value="1"/>
</dbReference>
<dbReference type="EMBL" id="JAAGBB010000034">
    <property type="protein sequence ID" value="MBR0667375.1"/>
    <property type="molecule type" value="Genomic_DNA"/>
</dbReference>
<dbReference type="InterPro" id="IPR050679">
    <property type="entry name" value="Bact_HTH_transcr_reg"/>
</dbReference>
<evidence type="ECO:0000313" key="7">
    <source>
        <dbReference type="Proteomes" id="UP001196870"/>
    </source>
</evidence>
<dbReference type="CDD" id="cd07377">
    <property type="entry name" value="WHTH_GntR"/>
    <property type="match status" value="1"/>
</dbReference>
<dbReference type="Gene3D" id="1.10.10.10">
    <property type="entry name" value="Winged helix-like DNA-binding domain superfamily/Winged helix DNA-binding domain"/>
    <property type="match status" value="1"/>
</dbReference>
<dbReference type="PRINTS" id="PR00035">
    <property type="entry name" value="HTHGNTR"/>
</dbReference>
<feature type="domain" description="HTH gntR-type" evidence="5">
    <location>
        <begin position="97"/>
        <end position="165"/>
    </location>
</feature>
<dbReference type="InterPro" id="IPR011663">
    <property type="entry name" value="UTRA"/>
</dbReference>
<evidence type="ECO:0000259" key="5">
    <source>
        <dbReference type="PROSITE" id="PS50949"/>
    </source>
</evidence>
<dbReference type="Proteomes" id="UP001196870">
    <property type="component" value="Unassembled WGS sequence"/>
</dbReference>
<dbReference type="SMART" id="SM00345">
    <property type="entry name" value="HTH_GNTR"/>
    <property type="match status" value="1"/>
</dbReference>
<dbReference type="InterPro" id="IPR000524">
    <property type="entry name" value="Tscrpt_reg_HTH_GntR"/>
</dbReference>
<keyword evidence="1" id="KW-0805">Transcription regulation</keyword>
<evidence type="ECO:0000256" key="2">
    <source>
        <dbReference type="ARBA" id="ARBA00023125"/>
    </source>
</evidence>
<dbReference type="NCBIfam" id="TIGR02018">
    <property type="entry name" value="his_ut_repres"/>
    <property type="match status" value="1"/>
</dbReference>
<dbReference type="InterPro" id="IPR028978">
    <property type="entry name" value="Chorismate_lyase_/UTRA_dom_sf"/>
</dbReference>
<evidence type="ECO:0000256" key="1">
    <source>
        <dbReference type="ARBA" id="ARBA00023015"/>
    </source>
</evidence>
<evidence type="ECO:0000256" key="4">
    <source>
        <dbReference type="NCBIfam" id="TIGR02018"/>
    </source>
</evidence>
<keyword evidence="7" id="KW-1185">Reference proteome</keyword>
<evidence type="ECO:0000313" key="6">
    <source>
        <dbReference type="EMBL" id="MBR0667375.1"/>
    </source>
</evidence>
<keyword evidence="3" id="KW-0804">Transcription</keyword>
<dbReference type="InterPro" id="IPR010248">
    <property type="entry name" value="His_ut_repres"/>
</dbReference>
<dbReference type="Gene3D" id="3.40.1410.10">
    <property type="entry name" value="Chorismate lyase-like"/>
    <property type="match status" value="1"/>
</dbReference>
<dbReference type="InterPro" id="IPR036390">
    <property type="entry name" value="WH_DNA-bd_sf"/>
</dbReference>
<comment type="caution">
    <text evidence="6">The sequence shown here is derived from an EMBL/GenBank/DDBJ whole genome shotgun (WGS) entry which is preliminary data.</text>
</comment>
<gene>
    <name evidence="6" type="primary">hutC</name>
    <name evidence="6" type="ORF">GXW71_23670</name>
</gene>
<keyword evidence="2" id="KW-0238">DNA-binding</keyword>
<dbReference type="PANTHER" id="PTHR44846:SF16">
    <property type="entry name" value="TRANSCRIPTIONAL REGULATOR PHNF-RELATED"/>
    <property type="match status" value="1"/>
</dbReference>
<dbReference type="InterPro" id="IPR036388">
    <property type="entry name" value="WH-like_DNA-bd_sf"/>
</dbReference>
<proteinExistence type="predicted"/>
<accession>A0ABS5F4B4</accession>
<dbReference type="SMART" id="SM00866">
    <property type="entry name" value="UTRA"/>
    <property type="match status" value="1"/>
</dbReference>